<dbReference type="CDD" id="cd03257">
    <property type="entry name" value="ABC_NikE_OppD_transporters"/>
    <property type="match status" value="1"/>
</dbReference>
<dbReference type="SUPFAM" id="SSF52540">
    <property type="entry name" value="P-loop containing nucleoside triphosphate hydrolases"/>
    <property type="match status" value="1"/>
</dbReference>
<evidence type="ECO:0000256" key="1">
    <source>
        <dbReference type="ARBA" id="ARBA00022448"/>
    </source>
</evidence>
<keyword evidence="1" id="KW-0813">Transport</keyword>
<sequence length="277" mass="30695">MNENRVLQMDKVRKTYRVGPLGKKTTMYAAKDVDLTVRPNTVMGLVGESGSGKSTLGRLAIGLIRPTSGAIECVGENIVTLRGERLRKHRLRMQMIFQDSGSSLNPRMTLQELLEEPLVVQRQGNTAERQRRVTKVADEVGLSHRYLTRLPHEFSGGQRQRISIARALILEPEFIVADEPVSALDVSVQAQVLNILKDIQEDRGLSMLFISHDLSVVNFISDEVTVLLRGEVVERGQAGDIMRSPQNSYTQTLVNAAHMGDLGDVKPGHSQSELSTD</sequence>
<dbReference type="EMBL" id="NBXA01000043">
    <property type="protein sequence ID" value="RFA06854.1"/>
    <property type="molecule type" value="Genomic_DNA"/>
</dbReference>
<reference evidence="5 6" key="1">
    <citation type="submission" date="2017-04" db="EMBL/GenBank/DDBJ databases">
        <title>Comparative genome analysis of Subtercola boreus.</title>
        <authorList>
            <person name="Cho Y.-J."/>
            <person name="Cho A."/>
            <person name="Kim O.-S."/>
            <person name="Lee J.-I."/>
        </authorList>
    </citation>
    <scope>NUCLEOTIDE SEQUENCE [LARGE SCALE GENOMIC DNA]</scope>
    <source>
        <strain evidence="5 6">P27444</strain>
    </source>
</reference>
<dbReference type="InterPro" id="IPR003593">
    <property type="entry name" value="AAA+_ATPase"/>
</dbReference>
<dbReference type="AlphaFoldDB" id="A0A3E0VAM5"/>
<evidence type="ECO:0000256" key="2">
    <source>
        <dbReference type="ARBA" id="ARBA00022741"/>
    </source>
</evidence>
<dbReference type="InterPro" id="IPR027417">
    <property type="entry name" value="P-loop_NTPase"/>
</dbReference>
<dbReference type="InterPro" id="IPR017871">
    <property type="entry name" value="ABC_transporter-like_CS"/>
</dbReference>
<gene>
    <name evidence="5" type="ORF">B7R21_18010</name>
</gene>
<dbReference type="GO" id="GO:0005524">
    <property type="term" value="F:ATP binding"/>
    <property type="evidence" value="ECO:0007669"/>
    <property type="project" value="UniProtKB-KW"/>
</dbReference>
<dbReference type="Gene3D" id="3.40.50.300">
    <property type="entry name" value="P-loop containing nucleotide triphosphate hydrolases"/>
    <property type="match status" value="1"/>
</dbReference>
<dbReference type="GO" id="GO:0016887">
    <property type="term" value="F:ATP hydrolysis activity"/>
    <property type="evidence" value="ECO:0007669"/>
    <property type="project" value="InterPro"/>
</dbReference>
<dbReference type="PROSITE" id="PS50893">
    <property type="entry name" value="ABC_TRANSPORTER_2"/>
    <property type="match status" value="1"/>
</dbReference>
<dbReference type="PROSITE" id="PS00211">
    <property type="entry name" value="ABC_TRANSPORTER_1"/>
    <property type="match status" value="1"/>
</dbReference>
<dbReference type="Pfam" id="PF00005">
    <property type="entry name" value="ABC_tran"/>
    <property type="match status" value="1"/>
</dbReference>
<evidence type="ECO:0000313" key="6">
    <source>
        <dbReference type="Proteomes" id="UP000256709"/>
    </source>
</evidence>
<proteinExistence type="predicted"/>
<dbReference type="PANTHER" id="PTHR43776">
    <property type="entry name" value="TRANSPORT ATP-BINDING PROTEIN"/>
    <property type="match status" value="1"/>
</dbReference>
<keyword evidence="3 5" id="KW-0067">ATP-binding</keyword>
<accession>A0A3E0VAM5</accession>
<dbReference type="InterPro" id="IPR003439">
    <property type="entry name" value="ABC_transporter-like_ATP-bd"/>
</dbReference>
<keyword evidence="2" id="KW-0547">Nucleotide-binding</keyword>
<evidence type="ECO:0000259" key="4">
    <source>
        <dbReference type="PROSITE" id="PS50893"/>
    </source>
</evidence>
<evidence type="ECO:0000313" key="5">
    <source>
        <dbReference type="EMBL" id="RFA06854.1"/>
    </source>
</evidence>
<dbReference type="OrthoDB" id="8481147at2"/>
<dbReference type="RefSeq" id="WP_116284648.1">
    <property type="nucleotide sequence ID" value="NZ_NBXA01000043.1"/>
</dbReference>
<feature type="domain" description="ABC transporter" evidence="4">
    <location>
        <begin position="7"/>
        <end position="254"/>
    </location>
</feature>
<comment type="caution">
    <text evidence="5">The sequence shown here is derived from an EMBL/GenBank/DDBJ whole genome shotgun (WGS) entry which is preliminary data.</text>
</comment>
<dbReference type="GO" id="GO:0055085">
    <property type="term" value="P:transmembrane transport"/>
    <property type="evidence" value="ECO:0007669"/>
    <property type="project" value="UniProtKB-ARBA"/>
</dbReference>
<name>A0A3E0VAM5_9MICO</name>
<dbReference type="InterPro" id="IPR050319">
    <property type="entry name" value="ABC_transp_ATP-bind"/>
</dbReference>
<dbReference type="SMART" id="SM00382">
    <property type="entry name" value="AAA"/>
    <property type="match status" value="1"/>
</dbReference>
<protein>
    <submittedName>
        <fullName evidence="5">ABC transporter ATP-binding protein</fullName>
    </submittedName>
</protein>
<organism evidence="5 6">
    <name type="scientific">Subtercola boreus</name>
    <dbReference type="NCBI Taxonomy" id="120213"/>
    <lineage>
        <taxon>Bacteria</taxon>
        <taxon>Bacillati</taxon>
        <taxon>Actinomycetota</taxon>
        <taxon>Actinomycetes</taxon>
        <taxon>Micrococcales</taxon>
        <taxon>Microbacteriaceae</taxon>
        <taxon>Subtercola</taxon>
    </lineage>
</organism>
<dbReference type="Proteomes" id="UP000256709">
    <property type="component" value="Unassembled WGS sequence"/>
</dbReference>
<evidence type="ECO:0000256" key="3">
    <source>
        <dbReference type="ARBA" id="ARBA00022840"/>
    </source>
</evidence>